<keyword evidence="4" id="KW-1185">Reference proteome</keyword>
<evidence type="ECO:0000313" key="3">
    <source>
        <dbReference type="EMBL" id="MBB3041448.1"/>
    </source>
</evidence>
<keyword evidence="3" id="KW-0413">Isomerase</keyword>
<dbReference type="GO" id="GO:0005829">
    <property type="term" value="C:cytosol"/>
    <property type="evidence" value="ECO:0007669"/>
    <property type="project" value="TreeGrafter"/>
</dbReference>
<dbReference type="AlphaFoldDB" id="A0A7W4Z040"/>
<feature type="site" description="Participates in a stacking interaction with the thymidine ring of dTDP-4-oxo-6-deoxyglucose" evidence="2">
    <location>
        <position position="155"/>
    </location>
</feature>
<dbReference type="RefSeq" id="WP_183591347.1">
    <property type="nucleotide sequence ID" value="NZ_JACHWR010000001.1"/>
</dbReference>
<dbReference type="EMBL" id="JACHWR010000001">
    <property type="protein sequence ID" value="MBB3041448.1"/>
    <property type="molecule type" value="Genomic_DNA"/>
</dbReference>
<protein>
    <submittedName>
        <fullName evidence="3">dTDP-4-dehydrorhamnose 3,5-epimerase</fullName>
        <ecNumber evidence="3">5.1.3.13</ecNumber>
    </submittedName>
</protein>
<dbReference type="EC" id="5.1.3.13" evidence="3"/>
<dbReference type="InterPro" id="IPR011051">
    <property type="entry name" value="RmlC_Cupin_sf"/>
</dbReference>
<dbReference type="Pfam" id="PF00908">
    <property type="entry name" value="dTDP_sugar_isom"/>
    <property type="match status" value="1"/>
</dbReference>
<dbReference type="PANTHER" id="PTHR21047">
    <property type="entry name" value="DTDP-6-DEOXY-D-GLUCOSE-3,5 EPIMERASE"/>
    <property type="match status" value="1"/>
</dbReference>
<dbReference type="GO" id="GO:0008830">
    <property type="term" value="F:dTDP-4-dehydrorhamnose 3,5-epimerase activity"/>
    <property type="evidence" value="ECO:0007669"/>
    <property type="project" value="UniProtKB-EC"/>
</dbReference>
<evidence type="ECO:0000256" key="1">
    <source>
        <dbReference type="ARBA" id="ARBA00010154"/>
    </source>
</evidence>
<dbReference type="InterPro" id="IPR000888">
    <property type="entry name" value="RmlC-like"/>
</dbReference>
<evidence type="ECO:0000256" key="2">
    <source>
        <dbReference type="PIRSR" id="PIRSR600888-3"/>
    </source>
</evidence>
<dbReference type="SUPFAM" id="SSF51182">
    <property type="entry name" value="RmlC-like cupins"/>
    <property type="match status" value="1"/>
</dbReference>
<gene>
    <name evidence="3" type="ORF">FHU40_001249</name>
</gene>
<dbReference type="PANTHER" id="PTHR21047:SF2">
    <property type="entry name" value="THYMIDINE DIPHOSPHO-4-KETO-RHAMNOSE 3,5-EPIMERASE"/>
    <property type="match status" value="1"/>
</dbReference>
<dbReference type="Proteomes" id="UP000589626">
    <property type="component" value="Unassembled WGS sequence"/>
</dbReference>
<dbReference type="GO" id="GO:0000271">
    <property type="term" value="P:polysaccharide biosynthetic process"/>
    <property type="evidence" value="ECO:0007669"/>
    <property type="project" value="TreeGrafter"/>
</dbReference>
<evidence type="ECO:0000313" key="4">
    <source>
        <dbReference type="Proteomes" id="UP000589626"/>
    </source>
</evidence>
<organism evidence="3 4">
    <name type="scientific">Nocardioides soli</name>
    <dbReference type="NCBI Taxonomy" id="1036020"/>
    <lineage>
        <taxon>Bacteria</taxon>
        <taxon>Bacillati</taxon>
        <taxon>Actinomycetota</taxon>
        <taxon>Actinomycetes</taxon>
        <taxon>Propionibacteriales</taxon>
        <taxon>Nocardioidaceae</taxon>
        <taxon>Nocardioides</taxon>
    </lineage>
</organism>
<sequence>MINSPAGAPAIRGVQDRQTVSADGTSLATDLDGVIVNRPPVHVDHRGALLEMFTGERFWEAPFAYAYQTSIRPGMLKGWFLHEEKLDRYHLVCGELLVLLYDDRPESPTRGQHQKLVLGEASGARQVLIPPRVWHLSLNVGAEDAILVNLPSTHYDHENPDRFHVDIDSGTIPVDVRSFFPVTYAGPRQIAATFH</sequence>
<comment type="similarity">
    <text evidence="1">Belongs to the dTDP-4-dehydrorhamnose 3,5-epimerase family.</text>
</comment>
<proteinExistence type="inferred from homology"/>
<reference evidence="3 4" key="1">
    <citation type="submission" date="2020-08" db="EMBL/GenBank/DDBJ databases">
        <title>Sequencing the genomes of 1000 actinobacteria strains.</title>
        <authorList>
            <person name="Klenk H.-P."/>
        </authorList>
    </citation>
    <scope>NUCLEOTIDE SEQUENCE [LARGE SCALE GENOMIC DNA]</scope>
    <source>
        <strain evidence="3 4">DSM 105498</strain>
    </source>
</reference>
<accession>A0A7W4Z040</accession>
<dbReference type="Gene3D" id="2.60.120.10">
    <property type="entry name" value="Jelly Rolls"/>
    <property type="match status" value="1"/>
</dbReference>
<dbReference type="InterPro" id="IPR014710">
    <property type="entry name" value="RmlC-like_jellyroll"/>
</dbReference>
<name>A0A7W4Z040_9ACTN</name>
<comment type="caution">
    <text evidence="3">The sequence shown here is derived from an EMBL/GenBank/DDBJ whole genome shotgun (WGS) entry which is preliminary data.</text>
</comment>